<gene>
    <name evidence="1" type="ORF">KK1_044332</name>
</gene>
<dbReference type="AlphaFoldDB" id="A0A151QWI2"/>
<feature type="non-terminal residue" evidence="1">
    <location>
        <position position="1"/>
    </location>
</feature>
<dbReference type="EMBL" id="KQ484538">
    <property type="protein sequence ID" value="KYP34691.1"/>
    <property type="molecule type" value="Genomic_DNA"/>
</dbReference>
<reference evidence="1" key="1">
    <citation type="journal article" date="2012" name="Nat. Biotechnol.">
        <title>Draft genome sequence of pigeonpea (Cajanus cajan), an orphan legume crop of resource-poor farmers.</title>
        <authorList>
            <person name="Varshney R.K."/>
            <person name="Chen W."/>
            <person name="Li Y."/>
            <person name="Bharti A.K."/>
            <person name="Saxena R.K."/>
            <person name="Schlueter J.A."/>
            <person name="Donoghue M.T."/>
            <person name="Azam S."/>
            <person name="Fan G."/>
            <person name="Whaley A.M."/>
            <person name="Farmer A.D."/>
            <person name="Sheridan J."/>
            <person name="Iwata A."/>
            <person name="Tuteja R."/>
            <person name="Penmetsa R.V."/>
            <person name="Wu W."/>
            <person name="Upadhyaya H.D."/>
            <person name="Yang S.P."/>
            <person name="Shah T."/>
            <person name="Saxena K.B."/>
            <person name="Michael T."/>
            <person name="McCombie W.R."/>
            <person name="Yang B."/>
            <person name="Zhang G."/>
            <person name="Yang H."/>
            <person name="Wang J."/>
            <person name="Spillane C."/>
            <person name="Cook D.R."/>
            <person name="May G.D."/>
            <person name="Xu X."/>
            <person name="Jackson S.A."/>
        </authorList>
    </citation>
    <scope>NUCLEOTIDE SEQUENCE [LARGE SCALE GENOMIC DNA]</scope>
</reference>
<keyword evidence="2" id="KW-1185">Reference proteome</keyword>
<evidence type="ECO:0000313" key="2">
    <source>
        <dbReference type="Proteomes" id="UP000075243"/>
    </source>
</evidence>
<proteinExistence type="predicted"/>
<dbReference type="Proteomes" id="UP000075243">
    <property type="component" value="Unassembled WGS sequence"/>
</dbReference>
<accession>A0A151QWI2</accession>
<evidence type="ECO:0000313" key="1">
    <source>
        <dbReference type="EMBL" id="KYP34691.1"/>
    </source>
</evidence>
<organism evidence="1 2">
    <name type="scientific">Cajanus cajan</name>
    <name type="common">Pigeon pea</name>
    <name type="synonym">Cajanus indicus</name>
    <dbReference type="NCBI Taxonomy" id="3821"/>
    <lineage>
        <taxon>Eukaryota</taxon>
        <taxon>Viridiplantae</taxon>
        <taxon>Streptophyta</taxon>
        <taxon>Embryophyta</taxon>
        <taxon>Tracheophyta</taxon>
        <taxon>Spermatophyta</taxon>
        <taxon>Magnoliopsida</taxon>
        <taxon>eudicotyledons</taxon>
        <taxon>Gunneridae</taxon>
        <taxon>Pentapetalae</taxon>
        <taxon>rosids</taxon>
        <taxon>fabids</taxon>
        <taxon>Fabales</taxon>
        <taxon>Fabaceae</taxon>
        <taxon>Papilionoideae</taxon>
        <taxon>50 kb inversion clade</taxon>
        <taxon>NPAAA clade</taxon>
        <taxon>indigoferoid/millettioid clade</taxon>
        <taxon>Phaseoleae</taxon>
        <taxon>Cajanus</taxon>
    </lineage>
</organism>
<sequence length="112" mass="13488">LGDRKMRFFHMTAFTRRKRKVIKRIFLEDGCMLENHQDIVTHIEPYYINLFKHNSRLFKWPLIGYFPYLHKDGLFAIQVVPTDWEIKVVVFSMGSLKSPSLDRLHLIFFQSQ</sequence>
<name>A0A151QWI2_CAJCA</name>
<protein>
    <submittedName>
        <fullName evidence="1">Uncharacterized protein</fullName>
    </submittedName>
</protein>